<evidence type="ECO:0000313" key="9">
    <source>
        <dbReference type="Proteomes" id="UP000434582"/>
    </source>
</evidence>
<feature type="transmembrane region" description="Helical" evidence="7">
    <location>
        <begin position="290"/>
        <end position="308"/>
    </location>
</feature>
<dbReference type="InterPro" id="IPR004896">
    <property type="entry name" value="PucC-rel"/>
</dbReference>
<feature type="transmembrane region" description="Helical" evidence="7">
    <location>
        <begin position="252"/>
        <end position="270"/>
    </location>
</feature>
<feature type="transmembrane region" description="Helical" evidence="7">
    <location>
        <begin position="320"/>
        <end position="342"/>
    </location>
</feature>
<feature type="transmembrane region" description="Helical" evidence="7">
    <location>
        <begin position="390"/>
        <end position="417"/>
    </location>
</feature>
<feature type="transmembrane region" description="Helical" evidence="7">
    <location>
        <begin position="39"/>
        <end position="61"/>
    </location>
</feature>
<comment type="caution">
    <text evidence="8">The sequence shown here is derived from an EMBL/GenBank/DDBJ whole genome shotgun (WGS) entry which is preliminary data.</text>
</comment>
<comment type="subcellular location">
    <subcellularLocation>
        <location evidence="1">Membrane</location>
        <topology evidence="1">Multi-pass membrane protein</topology>
    </subcellularLocation>
</comment>
<feature type="transmembrane region" description="Helical" evidence="7">
    <location>
        <begin position="81"/>
        <end position="103"/>
    </location>
</feature>
<evidence type="ECO:0000313" key="8">
    <source>
        <dbReference type="EMBL" id="MQX34948.1"/>
    </source>
</evidence>
<sequence>MSRPGDTPGLSWLAIARLGLVQAALGAMVVLTTSTFNRVMVVELAMAAMIPGALVALREVLQFLRPRWGHGSDVGGRRTPWIVGGMGLLALGVTGAGAATAWMSTNPEGGLAAAVLSYIVIGIGVGAGGTNLLALLAKQVAPARRAPAVTIVWLMMFVGFIVASATAGQFLDTGEAGTYDPARLVLVTAIVCGAAFLVSALAVWGVERPRDPAPAPAPAPAESGASQPDATGKPAFLETLADVWREGEARRFAVFVFVSMFAYNMQDLILEPFAGAAFGFSVGESTSLTGMQHSGALAGMILVGFLASRKRLGGGHPAALKLWTIGGCIASALALGGLALSGQFIEWWPFRANVILMGFTTGAFTVAAISSMMGLAGAGKSNREGIRMGVWGAAQAVAFALGSFVGTLVADASHLVLDAKADAYGIVFLAEAVLFLISAVLAARIGGVATSLRTSRPAEAPRAASGLASVAENQLGA</sequence>
<dbReference type="InterPro" id="IPR036259">
    <property type="entry name" value="MFS_trans_sf"/>
</dbReference>
<dbReference type="Gene3D" id="1.20.1250.20">
    <property type="entry name" value="MFS general substrate transporter like domains"/>
    <property type="match status" value="2"/>
</dbReference>
<evidence type="ECO:0000256" key="7">
    <source>
        <dbReference type="SAM" id="Phobius"/>
    </source>
</evidence>
<feature type="transmembrane region" description="Helical" evidence="7">
    <location>
        <begin position="115"/>
        <end position="136"/>
    </location>
</feature>
<accession>A0A7X1ZAG6</accession>
<name>A0A7X1ZAG6_9PROT</name>
<dbReference type="Proteomes" id="UP000434582">
    <property type="component" value="Unassembled WGS sequence"/>
</dbReference>
<organism evidence="8 9">
    <name type="scientific">Roseospira navarrensis</name>
    <dbReference type="NCBI Taxonomy" id="140058"/>
    <lineage>
        <taxon>Bacteria</taxon>
        <taxon>Pseudomonadati</taxon>
        <taxon>Pseudomonadota</taxon>
        <taxon>Alphaproteobacteria</taxon>
        <taxon>Rhodospirillales</taxon>
        <taxon>Rhodospirillaceae</taxon>
        <taxon>Roseospira</taxon>
    </lineage>
</organism>
<evidence type="ECO:0000256" key="4">
    <source>
        <dbReference type="ARBA" id="ARBA00022989"/>
    </source>
</evidence>
<feature type="transmembrane region" description="Helical" evidence="7">
    <location>
        <begin position="183"/>
        <end position="204"/>
    </location>
</feature>
<evidence type="ECO:0000256" key="3">
    <source>
        <dbReference type="ARBA" id="ARBA00022692"/>
    </source>
</evidence>
<evidence type="ECO:0000256" key="6">
    <source>
        <dbReference type="SAM" id="MobiDB-lite"/>
    </source>
</evidence>
<dbReference type="PIRSF" id="PIRSF016565">
    <property type="entry name" value="PucC"/>
    <property type="match status" value="1"/>
</dbReference>
<keyword evidence="9" id="KW-1185">Reference proteome</keyword>
<evidence type="ECO:0000256" key="2">
    <source>
        <dbReference type="ARBA" id="ARBA00008412"/>
    </source>
</evidence>
<reference evidence="8 9" key="1">
    <citation type="submission" date="2019-10" db="EMBL/GenBank/DDBJ databases">
        <title>Draft whole-genome sequence of the purple nonsulfur photosynthetic bacterium Roseospira navarrensis DSM 15114.</title>
        <authorList>
            <person name="Kyndt J.A."/>
            <person name="Meyer T.E."/>
        </authorList>
    </citation>
    <scope>NUCLEOTIDE SEQUENCE [LARGE SCALE GENOMIC DNA]</scope>
    <source>
        <strain evidence="8 9">DSM 15114</strain>
    </source>
</reference>
<dbReference type="EMBL" id="WIVE01000001">
    <property type="protein sequence ID" value="MQX34948.1"/>
    <property type="molecule type" value="Genomic_DNA"/>
</dbReference>
<feature type="transmembrane region" description="Helical" evidence="7">
    <location>
        <begin position="354"/>
        <end position="378"/>
    </location>
</feature>
<feature type="transmembrane region" description="Helical" evidence="7">
    <location>
        <begin position="12"/>
        <end position="33"/>
    </location>
</feature>
<evidence type="ECO:0000256" key="5">
    <source>
        <dbReference type="ARBA" id="ARBA00023136"/>
    </source>
</evidence>
<keyword evidence="5 7" id="KW-0472">Membrane</keyword>
<dbReference type="SUPFAM" id="SSF103473">
    <property type="entry name" value="MFS general substrate transporter"/>
    <property type="match status" value="1"/>
</dbReference>
<evidence type="ECO:0000256" key="1">
    <source>
        <dbReference type="ARBA" id="ARBA00004141"/>
    </source>
</evidence>
<keyword evidence="4 7" id="KW-1133">Transmembrane helix</keyword>
<dbReference type="PANTHER" id="PTHR23538">
    <property type="entry name" value="44.5 KD BACTERIOCHLOROPHYLL SYNTHASE SUBUNIT"/>
    <property type="match status" value="1"/>
</dbReference>
<feature type="transmembrane region" description="Helical" evidence="7">
    <location>
        <begin position="148"/>
        <end position="171"/>
    </location>
</feature>
<dbReference type="RefSeq" id="WP_153339944.1">
    <property type="nucleotide sequence ID" value="NZ_WIVE01000001.1"/>
</dbReference>
<keyword evidence="3 7" id="KW-0812">Transmembrane</keyword>
<dbReference type="OrthoDB" id="5800821at2"/>
<dbReference type="AlphaFoldDB" id="A0A7X1ZAG6"/>
<dbReference type="Pfam" id="PF03209">
    <property type="entry name" value="PUCC"/>
    <property type="match status" value="1"/>
</dbReference>
<dbReference type="InterPro" id="IPR026036">
    <property type="entry name" value="PucC"/>
</dbReference>
<dbReference type="CDD" id="cd06176">
    <property type="entry name" value="MFS_BCD_PucC-like"/>
    <property type="match status" value="1"/>
</dbReference>
<gene>
    <name evidence="8" type="ORF">GHC57_00295</name>
</gene>
<feature type="region of interest" description="Disordered" evidence="6">
    <location>
        <begin position="212"/>
        <end position="232"/>
    </location>
</feature>
<feature type="transmembrane region" description="Helical" evidence="7">
    <location>
        <begin position="423"/>
        <end position="443"/>
    </location>
</feature>
<dbReference type="GO" id="GO:0016020">
    <property type="term" value="C:membrane"/>
    <property type="evidence" value="ECO:0007669"/>
    <property type="project" value="UniProtKB-SubCell"/>
</dbReference>
<comment type="similarity">
    <text evidence="2">Belongs to the PucC family.</text>
</comment>
<protein>
    <submittedName>
        <fullName evidence="8">MFS transporter</fullName>
    </submittedName>
</protein>
<dbReference type="PANTHER" id="PTHR23538:SF1">
    <property type="entry name" value="44.5 KD BACTERIOCHLOROPHYLL SYNTHASE SUBUNIT"/>
    <property type="match status" value="1"/>
</dbReference>
<proteinExistence type="inferred from homology"/>